<dbReference type="RefSeq" id="WP_311182116.1">
    <property type="nucleotide sequence ID" value="NZ_CP115543.1"/>
</dbReference>
<gene>
    <name evidence="1" type="ORF">PDM28_11570</name>
</gene>
<dbReference type="EMBL" id="CP115543">
    <property type="protein sequence ID" value="WNH47340.1"/>
    <property type="molecule type" value="Genomic_DNA"/>
</dbReference>
<evidence type="ECO:0008006" key="3">
    <source>
        <dbReference type="Google" id="ProtNLM"/>
    </source>
</evidence>
<proteinExistence type="predicted"/>
<accession>A0ABY9Y9G7</accession>
<sequence length="194" mass="21691">MDMEESKTVVVYRLITSRLVDTRQAHAISKALNLALGEDSPRRLTDRLSGLEDVTLPILWSCQLATFVGLVAVLEDSKGSASIPELARLIRADGTEVPAELEAEAAAICDKYRVFRNKLFSHNSTQREQHRELFDEAKISWEQLDADFDAVTRILFQIADKNRELSLDLAPLMAFNDVEATETCIKKILSELGA</sequence>
<reference evidence="1 2" key="1">
    <citation type="submission" date="2022-12" db="EMBL/GenBank/DDBJ databases">
        <title>Two new species, Stenotrophomonas aracearum and Stenotrophomonas oahuensis, isolated from Anthurium (Araceae family) in Hawaii.</title>
        <authorList>
            <person name="Chunag S.C."/>
            <person name="Dobhal S."/>
            <person name="Alvarez A."/>
            <person name="Arif M."/>
        </authorList>
    </citation>
    <scope>NUCLEOTIDE SEQUENCE [LARGE SCALE GENOMIC DNA]</scope>
    <source>
        <strain evidence="1 2">A5588</strain>
    </source>
</reference>
<keyword evidence="2" id="KW-1185">Reference proteome</keyword>
<evidence type="ECO:0000313" key="1">
    <source>
        <dbReference type="EMBL" id="WNH47340.1"/>
    </source>
</evidence>
<protein>
    <recommendedName>
        <fullName evidence="3">HEPN AbiU2-like domain-containing protein</fullName>
    </recommendedName>
</protein>
<name>A0ABY9Y9G7_9GAMM</name>
<dbReference type="Proteomes" id="UP001305421">
    <property type="component" value="Chromosome"/>
</dbReference>
<organism evidence="1 2">
    <name type="scientific">Stenotrophomonas aracearum</name>
    <dbReference type="NCBI Taxonomy" id="3003272"/>
    <lineage>
        <taxon>Bacteria</taxon>
        <taxon>Pseudomonadati</taxon>
        <taxon>Pseudomonadota</taxon>
        <taxon>Gammaproteobacteria</taxon>
        <taxon>Lysobacterales</taxon>
        <taxon>Lysobacteraceae</taxon>
        <taxon>Stenotrophomonas</taxon>
    </lineage>
</organism>
<evidence type="ECO:0000313" key="2">
    <source>
        <dbReference type="Proteomes" id="UP001305421"/>
    </source>
</evidence>